<dbReference type="EMBL" id="CM007899">
    <property type="protein sequence ID" value="OTG11244.1"/>
    <property type="molecule type" value="Genomic_DNA"/>
</dbReference>
<evidence type="ECO:0000313" key="1">
    <source>
        <dbReference type="EMBL" id="OTG11244.1"/>
    </source>
</evidence>
<dbReference type="InParanoid" id="A0A251TK37"/>
<dbReference type="Proteomes" id="UP000215914">
    <property type="component" value="Chromosome 10"/>
</dbReference>
<reference evidence="2" key="1">
    <citation type="journal article" date="2017" name="Nature">
        <title>The sunflower genome provides insights into oil metabolism, flowering and Asterid evolution.</title>
        <authorList>
            <person name="Badouin H."/>
            <person name="Gouzy J."/>
            <person name="Grassa C.J."/>
            <person name="Murat F."/>
            <person name="Staton S.E."/>
            <person name="Cottret L."/>
            <person name="Lelandais-Briere C."/>
            <person name="Owens G.L."/>
            <person name="Carrere S."/>
            <person name="Mayjonade B."/>
            <person name="Legrand L."/>
            <person name="Gill N."/>
            <person name="Kane N.C."/>
            <person name="Bowers J.E."/>
            <person name="Hubner S."/>
            <person name="Bellec A."/>
            <person name="Berard A."/>
            <person name="Berges H."/>
            <person name="Blanchet N."/>
            <person name="Boniface M.C."/>
            <person name="Brunel D."/>
            <person name="Catrice O."/>
            <person name="Chaidir N."/>
            <person name="Claudel C."/>
            <person name="Donnadieu C."/>
            <person name="Faraut T."/>
            <person name="Fievet G."/>
            <person name="Helmstetter N."/>
            <person name="King M."/>
            <person name="Knapp S.J."/>
            <person name="Lai Z."/>
            <person name="Le Paslier M.C."/>
            <person name="Lippi Y."/>
            <person name="Lorenzon L."/>
            <person name="Mandel J.R."/>
            <person name="Marage G."/>
            <person name="Marchand G."/>
            <person name="Marquand E."/>
            <person name="Bret-Mestries E."/>
            <person name="Morien E."/>
            <person name="Nambeesan S."/>
            <person name="Nguyen T."/>
            <person name="Pegot-Espagnet P."/>
            <person name="Pouilly N."/>
            <person name="Raftis F."/>
            <person name="Sallet E."/>
            <person name="Schiex T."/>
            <person name="Thomas J."/>
            <person name="Vandecasteele C."/>
            <person name="Vares D."/>
            <person name="Vear F."/>
            <person name="Vautrin S."/>
            <person name="Crespi M."/>
            <person name="Mangin B."/>
            <person name="Burke J.M."/>
            <person name="Salse J."/>
            <person name="Munos S."/>
            <person name="Vincourt P."/>
            <person name="Rieseberg L.H."/>
            <person name="Langlade N.B."/>
        </authorList>
    </citation>
    <scope>NUCLEOTIDE SEQUENCE [LARGE SCALE GENOMIC DNA]</scope>
    <source>
        <strain evidence="2">cv. SF193</strain>
    </source>
</reference>
<gene>
    <name evidence="1" type="ORF">HannXRQ_Chr10g0296581</name>
</gene>
<evidence type="ECO:0000313" key="2">
    <source>
        <dbReference type="Proteomes" id="UP000215914"/>
    </source>
</evidence>
<keyword evidence="2" id="KW-1185">Reference proteome</keyword>
<accession>A0A251TK37</accession>
<sequence length="164" mass="18634">MADKEEKLSSPMDSLGWYGTMKLGRLAKSVATGVNTKRKTRGLLHHPVITGSYPFDQLELKYNQNQPCIGKPSDIAIYAKHFQPTQLYPWTGQIKSIMVKVLCSHPLSSYICLTNGGYLYAKMSIDHHRSLLIYLVSKDAKQKQKMITFSPVSYDFSWSCVCRH</sequence>
<organism evidence="1 2">
    <name type="scientific">Helianthus annuus</name>
    <name type="common">Common sunflower</name>
    <dbReference type="NCBI Taxonomy" id="4232"/>
    <lineage>
        <taxon>Eukaryota</taxon>
        <taxon>Viridiplantae</taxon>
        <taxon>Streptophyta</taxon>
        <taxon>Embryophyta</taxon>
        <taxon>Tracheophyta</taxon>
        <taxon>Spermatophyta</taxon>
        <taxon>Magnoliopsida</taxon>
        <taxon>eudicotyledons</taxon>
        <taxon>Gunneridae</taxon>
        <taxon>Pentapetalae</taxon>
        <taxon>asterids</taxon>
        <taxon>campanulids</taxon>
        <taxon>Asterales</taxon>
        <taxon>Asteraceae</taxon>
        <taxon>Asteroideae</taxon>
        <taxon>Heliantheae alliance</taxon>
        <taxon>Heliantheae</taxon>
        <taxon>Helianthus</taxon>
    </lineage>
</organism>
<name>A0A251TK37_HELAN</name>
<protein>
    <submittedName>
        <fullName evidence="1">Uncharacterized protein</fullName>
    </submittedName>
</protein>
<dbReference type="AlphaFoldDB" id="A0A251TK37"/>
<proteinExistence type="predicted"/>